<feature type="domain" description="Phage tail tape measure protein" evidence="3">
    <location>
        <begin position="152"/>
        <end position="354"/>
    </location>
</feature>
<protein>
    <recommendedName>
        <fullName evidence="3">Phage tail tape measure protein domain-containing protein</fullName>
    </recommendedName>
</protein>
<feature type="transmembrane region" description="Helical" evidence="2">
    <location>
        <begin position="473"/>
        <end position="494"/>
    </location>
</feature>
<dbReference type="RefSeq" id="WP_015851990.1">
    <property type="nucleotide sequence ID" value="NC_012881.1"/>
</dbReference>
<dbReference type="EMBL" id="CP001649">
    <property type="protein sequence ID" value="ACS80174.1"/>
    <property type="molecule type" value="Genomic_DNA"/>
</dbReference>
<dbReference type="Pfam" id="PF10145">
    <property type="entry name" value="PhageMin_Tail"/>
    <property type="match status" value="1"/>
</dbReference>
<reference evidence="4 5" key="1">
    <citation type="submission" date="2009-06" db="EMBL/GenBank/DDBJ databases">
        <title>Complete sequence of Desulfovibrio salexigens DSM 2638.</title>
        <authorList>
            <consortium name="US DOE Joint Genome Institute"/>
            <person name="Lucas S."/>
            <person name="Copeland A."/>
            <person name="Lapidus A."/>
            <person name="Glavina del Rio T."/>
            <person name="Tice H."/>
            <person name="Bruce D."/>
            <person name="Goodwin L."/>
            <person name="Pitluck S."/>
            <person name="Munk A.C."/>
            <person name="Brettin T."/>
            <person name="Detter J.C."/>
            <person name="Han C."/>
            <person name="Tapia R."/>
            <person name="Larimer F."/>
            <person name="Land M."/>
            <person name="Hauser L."/>
            <person name="Kyrpides N."/>
            <person name="Anderson I."/>
            <person name="Wall J.D."/>
            <person name="Arkin A.P."/>
            <person name="Dehal P."/>
            <person name="Chivian D."/>
            <person name="Giles B."/>
            <person name="Hazen T.C."/>
        </authorList>
    </citation>
    <scope>NUCLEOTIDE SEQUENCE [LARGE SCALE GENOMIC DNA]</scope>
    <source>
        <strain evidence="5">ATCC 14822 / DSM 2638 / NCIMB 8403 / VKM B-1763</strain>
    </source>
</reference>
<evidence type="ECO:0000256" key="2">
    <source>
        <dbReference type="SAM" id="Phobius"/>
    </source>
</evidence>
<dbReference type="PANTHER" id="PTHR37813">
    <property type="entry name" value="FELS-2 PROPHAGE PROTEIN"/>
    <property type="match status" value="1"/>
</dbReference>
<proteinExistence type="predicted"/>
<evidence type="ECO:0000313" key="4">
    <source>
        <dbReference type="EMBL" id="ACS80174.1"/>
    </source>
</evidence>
<accession>C6BVX1</accession>
<evidence type="ECO:0000259" key="3">
    <source>
        <dbReference type="Pfam" id="PF10145"/>
    </source>
</evidence>
<dbReference type="PANTHER" id="PTHR37813:SF1">
    <property type="entry name" value="FELS-2 PROPHAGE PROTEIN"/>
    <property type="match status" value="1"/>
</dbReference>
<keyword evidence="1" id="KW-1188">Viral release from host cell</keyword>
<keyword evidence="5" id="KW-1185">Reference proteome</keyword>
<sequence>MASKKYSAVVEVGGAVKSTFGSSMGNVQSGLVSVGDAVKDTDSRFGDFSSGMAETETVFDKIGSALQEVEARQGRVGDSLKLLSGDVSLYADELKEARAKMDLLNQYDPAAVRESGKAYRELKRDASKLRKEYQKHPKPTKKMLNEVKRAEAAADKAGKAYKANQKKLASLGAELEKAGVDTKNLTGAHRKLSRQLDKSRKAYKKMSAAVKAGGKMKQQVGDLARTGGMVGATVVAGAAAVGTAVTMANQATGEQVKLARALGVSAEEFQAWGGIAKEAGFEVDTVGDLIEEMNNKLGESAGLEEITPVKESLEMLGLSFEELQGIAPEEQFKRIAEAIKAMPDGQQASAAADILMGGEANKFFGYLRTRKEGVDEIINQQKRLNVLSEEGRKGAADYNTAFSQMSTVVGSVAAEISGLIGGALAPLISEYAPKLADYVRSHKDDLMGVGDTVRDMIPAVIDFGKGLYKVGSMVAGFISAVGGIENVAMIVGAVMAGKATIGMVSFASSLVTVGQSLPFVATGIKAIGAAIAANPIGLIVGAVVGGAMLIWKYWEPIKDFFSGLIDTVGSVVSSVGSFFGFGDDEEEEEPLPKVGDTVKKSMPVAEARTETITQALPVELRSSQSQQSISNKYDIQVHAATGQDPEEIADAVMRKLDEEGRNNARLALHD</sequence>
<evidence type="ECO:0000256" key="1">
    <source>
        <dbReference type="ARBA" id="ARBA00022612"/>
    </source>
</evidence>
<feature type="transmembrane region" description="Helical" evidence="2">
    <location>
        <begin position="527"/>
        <end position="551"/>
    </location>
</feature>
<dbReference type="eggNOG" id="COG5280">
    <property type="taxonomic scope" value="Bacteria"/>
</dbReference>
<keyword evidence="2" id="KW-1133">Transmembrane helix</keyword>
<keyword evidence="2" id="KW-0812">Transmembrane</keyword>
<organism evidence="4 5">
    <name type="scientific">Maridesulfovibrio salexigens (strain ATCC 14822 / DSM 2638 / NCIMB 8403 / VKM B-1763)</name>
    <name type="common">Desulfovibrio salexigens</name>
    <dbReference type="NCBI Taxonomy" id="526222"/>
    <lineage>
        <taxon>Bacteria</taxon>
        <taxon>Pseudomonadati</taxon>
        <taxon>Thermodesulfobacteriota</taxon>
        <taxon>Desulfovibrionia</taxon>
        <taxon>Desulfovibrionales</taxon>
        <taxon>Desulfovibrionaceae</taxon>
        <taxon>Maridesulfovibrio</taxon>
    </lineage>
</organism>
<name>C6BVX1_MARSD</name>
<evidence type="ECO:0000313" key="5">
    <source>
        <dbReference type="Proteomes" id="UP000002601"/>
    </source>
</evidence>
<dbReference type="InterPro" id="IPR010090">
    <property type="entry name" value="Phage_tape_meas"/>
</dbReference>
<dbReference type="KEGG" id="dsa:Desal_2114"/>
<keyword evidence="2" id="KW-0472">Membrane</keyword>
<dbReference type="STRING" id="526222.Desal_2114"/>
<dbReference type="OrthoDB" id="5443872at2"/>
<gene>
    <name evidence="4" type="ordered locus">Desal_2114</name>
</gene>
<dbReference type="HOGENOM" id="CLU_409777_0_0_7"/>
<feature type="transmembrane region" description="Helical" evidence="2">
    <location>
        <begin position="501"/>
        <end position="521"/>
    </location>
</feature>
<dbReference type="AlphaFoldDB" id="C6BVX1"/>
<dbReference type="Proteomes" id="UP000002601">
    <property type="component" value="Chromosome"/>
</dbReference>